<reference evidence="2 3" key="1">
    <citation type="submission" date="2020-05" db="EMBL/GenBank/DDBJ databases">
        <title>Whole genome shotgun sequence of Streptomyces fulvorobeus NBRC 15897.</title>
        <authorList>
            <person name="Komaki H."/>
            <person name="Tamura T."/>
        </authorList>
    </citation>
    <scope>NUCLEOTIDE SEQUENCE [LARGE SCALE GENOMIC DNA]</scope>
    <source>
        <strain evidence="2 3">NBRC 15897</strain>
    </source>
</reference>
<dbReference type="InterPro" id="IPR055648">
    <property type="entry name" value="DUF7224"/>
</dbReference>
<organism evidence="2 3">
    <name type="scientific">Streptomyces fulvorobeus</name>
    <dbReference type="NCBI Taxonomy" id="284028"/>
    <lineage>
        <taxon>Bacteria</taxon>
        <taxon>Bacillati</taxon>
        <taxon>Actinomycetota</taxon>
        <taxon>Actinomycetes</taxon>
        <taxon>Kitasatosporales</taxon>
        <taxon>Streptomycetaceae</taxon>
        <taxon>Streptomyces</taxon>
    </lineage>
</organism>
<dbReference type="Pfam" id="PF23866">
    <property type="entry name" value="DUF7224"/>
    <property type="match status" value="1"/>
</dbReference>
<comment type="caution">
    <text evidence="2">The sequence shown here is derived from an EMBL/GenBank/DDBJ whole genome shotgun (WGS) entry which is preliminary data.</text>
</comment>
<dbReference type="Proteomes" id="UP000498980">
    <property type="component" value="Unassembled WGS sequence"/>
</dbReference>
<dbReference type="EMBL" id="BLWC01000001">
    <property type="protein sequence ID" value="GFM97525.1"/>
    <property type="molecule type" value="Genomic_DNA"/>
</dbReference>
<protein>
    <recommendedName>
        <fullName evidence="1">DUF7224 domain-containing protein</fullName>
    </recommendedName>
</protein>
<gene>
    <name evidence="2" type="ORF">Sfulv_23360</name>
</gene>
<feature type="domain" description="DUF7224" evidence="1">
    <location>
        <begin position="3"/>
        <end position="99"/>
    </location>
</feature>
<evidence type="ECO:0000259" key="1">
    <source>
        <dbReference type="Pfam" id="PF23866"/>
    </source>
</evidence>
<sequence>MGSDKLSLKPGTWPLYWSPENSPEQYQIDLARSAVTGVAALHGVQGCRQPYLAETWALLVVGIDERDVQASVPPQDWTLVQRIRQLPAAQQADWFTKAALDQTHCVVGQT</sequence>
<dbReference type="AlphaFoldDB" id="A0A7J0C4R6"/>
<accession>A0A7J0C4R6</accession>
<name>A0A7J0C4R6_9ACTN</name>
<evidence type="ECO:0000313" key="3">
    <source>
        <dbReference type="Proteomes" id="UP000498980"/>
    </source>
</evidence>
<keyword evidence="3" id="KW-1185">Reference proteome</keyword>
<proteinExistence type="predicted"/>
<evidence type="ECO:0000313" key="2">
    <source>
        <dbReference type="EMBL" id="GFM97525.1"/>
    </source>
</evidence>
<dbReference type="RefSeq" id="WP_173313537.1">
    <property type="nucleotide sequence ID" value="NZ_BLWC01000001.1"/>
</dbReference>